<feature type="compositionally biased region" description="Low complexity" evidence="1">
    <location>
        <begin position="110"/>
        <end position="123"/>
    </location>
</feature>
<feature type="compositionally biased region" description="Pro residues" evidence="1">
    <location>
        <begin position="89"/>
        <end position="109"/>
    </location>
</feature>
<dbReference type="EMBL" id="PFCH01000019">
    <property type="protein sequence ID" value="PIR72969.1"/>
    <property type="molecule type" value="Genomic_DNA"/>
</dbReference>
<dbReference type="PRINTS" id="PR01217">
    <property type="entry name" value="PRICHEXTENSN"/>
</dbReference>
<evidence type="ECO:0000313" key="3">
    <source>
        <dbReference type="EMBL" id="PIR72969.1"/>
    </source>
</evidence>
<protein>
    <submittedName>
        <fullName evidence="3">Uncharacterized protein</fullName>
    </submittedName>
</protein>
<evidence type="ECO:0000256" key="2">
    <source>
        <dbReference type="SAM" id="Phobius"/>
    </source>
</evidence>
<evidence type="ECO:0000256" key="1">
    <source>
        <dbReference type="SAM" id="MobiDB-lite"/>
    </source>
</evidence>
<feature type="compositionally biased region" description="Pro residues" evidence="1">
    <location>
        <begin position="151"/>
        <end position="166"/>
    </location>
</feature>
<gene>
    <name evidence="3" type="ORF">COV26_01005</name>
</gene>
<reference evidence="4" key="1">
    <citation type="submission" date="2017-09" db="EMBL/GenBank/DDBJ databases">
        <title>Depth-based differentiation of microbial function through sediment-hosted aquifers and enrichment of novel symbionts in the deep terrestrial subsurface.</title>
        <authorList>
            <person name="Probst A.J."/>
            <person name="Ladd B."/>
            <person name="Jarett J.K."/>
            <person name="Geller-Mcgrath D.E."/>
            <person name="Sieber C.M.K."/>
            <person name="Emerson J.B."/>
            <person name="Anantharaman K."/>
            <person name="Thomas B.C."/>
            <person name="Malmstrom R."/>
            <person name="Stieglmeier M."/>
            <person name="Klingl A."/>
            <person name="Woyke T."/>
            <person name="Ryan C.M."/>
            <person name="Banfield J.F."/>
        </authorList>
    </citation>
    <scope>NUCLEOTIDE SEQUENCE [LARGE SCALE GENOMIC DNA]</scope>
</reference>
<keyword evidence="2" id="KW-0812">Transmembrane</keyword>
<keyword evidence="2" id="KW-0472">Membrane</keyword>
<sequence length="380" mass="41855">MVKYSILKEVSFGKYRKEVLQLNIKGKSNSEKLKKLGGAWEDDDDDEEERKQGKKPRNKNHRRENQKGKEVLLMVDNPRKKKPEEKPAKPTPVAPPPPPEKPVAPPPTTPTLEAPVAVAGEIPPKGPPPGWVQPPGNWYRLWPGGPHNPNYKPPQKTPKSGPPQRPEPPEAQRAGQPPPQQPVAAGRNGNRMWKWLAIGAVIALFIIVIALVFKPAPTPQTPQPALQTGQPAPTPVTPPPAPTFSNYVTGAEVHALLQRTFPTASVEAHNSSYRLYAVRDFADFMRQEYQSGNYNRFVTRTASYTRYDACGAAAQLVANANARLPDIPIGMATLNDQSRTYLIVVFRGDSGLSGLEVLSFAPLDGRGLPNDTRMQKVEIR</sequence>
<name>A0A2H0TLF2_9BACT</name>
<keyword evidence="2" id="KW-1133">Transmembrane helix</keyword>
<dbReference type="Proteomes" id="UP000228508">
    <property type="component" value="Unassembled WGS sequence"/>
</dbReference>
<feature type="transmembrane region" description="Helical" evidence="2">
    <location>
        <begin position="195"/>
        <end position="213"/>
    </location>
</feature>
<proteinExistence type="predicted"/>
<evidence type="ECO:0000313" key="4">
    <source>
        <dbReference type="Proteomes" id="UP000228508"/>
    </source>
</evidence>
<accession>A0A2H0TLF2</accession>
<dbReference type="AlphaFoldDB" id="A0A2H0TLF2"/>
<feature type="compositionally biased region" description="Basic residues" evidence="1">
    <location>
        <begin position="52"/>
        <end position="62"/>
    </location>
</feature>
<feature type="region of interest" description="Disordered" evidence="1">
    <location>
        <begin position="25"/>
        <end position="186"/>
    </location>
</feature>
<organism evidence="3 4">
    <name type="scientific">Candidatus Nealsonbacteria bacterium CG10_big_fil_rev_8_21_14_0_10_36_23</name>
    <dbReference type="NCBI Taxonomy" id="1974709"/>
    <lineage>
        <taxon>Bacteria</taxon>
        <taxon>Candidatus Nealsoniibacteriota</taxon>
    </lineage>
</organism>
<comment type="caution">
    <text evidence="3">The sequence shown here is derived from an EMBL/GenBank/DDBJ whole genome shotgun (WGS) entry which is preliminary data.</text>
</comment>